<evidence type="ECO:0000313" key="3">
    <source>
        <dbReference type="Proteomes" id="UP000681425"/>
    </source>
</evidence>
<dbReference type="AlphaFoldDB" id="A0A975Q0I9"/>
<protein>
    <submittedName>
        <fullName evidence="2">UrcA family protein</fullName>
    </submittedName>
</protein>
<keyword evidence="1" id="KW-0732">Signal</keyword>
<evidence type="ECO:0000256" key="1">
    <source>
        <dbReference type="SAM" id="SignalP"/>
    </source>
</evidence>
<accession>A0A975Q0I9</accession>
<evidence type="ECO:0000313" key="2">
    <source>
        <dbReference type="EMBL" id="QUT04915.1"/>
    </source>
</evidence>
<name>A0A975Q0I9_9SPHN</name>
<dbReference type="KEGG" id="spph:KFK14_18100"/>
<dbReference type="RefSeq" id="WP_070155073.1">
    <property type="nucleotide sequence ID" value="NZ_CP073910.1"/>
</dbReference>
<feature type="signal peptide" evidence="1">
    <location>
        <begin position="1"/>
        <end position="27"/>
    </location>
</feature>
<proteinExistence type="predicted"/>
<sequence length="123" mass="12977">MTISRRSAGALGLLALATLGSATAAYAQSDLVVEPTADAGSITRTMKVDISDINLGTAQGRERLERRVTFAAKAVCDYNGSYGLRQPRDYYACFDEAKAGAMSDPRAVQTAANGYLVVASRGH</sequence>
<gene>
    <name evidence="2" type="ORF">KFK14_18100</name>
</gene>
<dbReference type="Proteomes" id="UP000681425">
    <property type="component" value="Chromosome"/>
</dbReference>
<feature type="chain" id="PRO_5037102071" evidence="1">
    <location>
        <begin position="28"/>
        <end position="123"/>
    </location>
</feature>
<dbReference type="InterPro" id="IPR030972">
    <property type="entry name" value="UrcA_uranyl"/>
</dbReference>
<dbReference type="NCBIfam" id="TIGR04433">
    <property type="entry name" value="UrcA_uranyl"/>
    <property type="match status" value="1"/>
</dbReference>
<dbReference type="EMBL" id="CP073910">
    <property type="protein sequence ID" value="QUT04915.1"/>
    <property type="molecule type" value="Genomic_DNA"/>
</dbReference>
<reference evidence="2" key="1">
    <citation type="submission" date="2021-04" db="EMBL/GenBank/DDBJ databases">
        <title>Isolation of p-tert-butylphenol degrading bacteria Sphingobium phenoxybenzoativorans Tas13 from active sludge.</title>
        <authorList>
            <person name="Li Y."/>
        </authorList>
    </citation>
    <scope>NUCLEOTIDE SEQUENCE</scope>
    <source>
        <strain evidence="2">Tas13</strain>
    </source>
</reference>
<organism evidence="2 3">
    <name type="scientific">Sphingobium phenoxybenzoativorans</name>
    <dbReference type="NCBI Taxonomy" id="1592790"/>
    <lineage>
        <taxon>Bacteria</taxon>
        <taxon>Pseudomonadati</taxon>
        <taxon>Pseudomonadota</taxon>
        <taxon>Alphaproteobacteria</taxon>
        <taxon>Sphingomonadales</taxon>
        <taxon>Sphingomonadaceae</taxon>
        <taxon>Sphingobium</taxon>
    </lineage>
</organism>
<keyword evidence="3" id="KW-1185">Reference proteome</keyword>